<dbReference type="PANTHER" id="PTHR31876">
    <property type="entry name" value="COV-LIKE PROTEIN 1"/>
    <property type="match status" value="1"/>
</dbReference>
<keyword evidence="2" id="KW-1133">Transmembrane helix</keyword>
<dbReference type="Pfam" id="PF04367">
    <property type="entry name" value="DUF502"/>
    <property type="match status" value="1"/>
</dbReference>
<gene>
    <name evidence="3" type="ORF">Sango_0097800</name>
</gene>
<dbReference type="PANTHER" id="PTHR31876:SF20">
    <property type="entry name" value="PROTEIN LIKE COV 3-LIKE"/>
    <property type="match status" value="1"/>
</dbReference>
<name>A0AAE1XF16_9LAMI</name>
<proteinExistence type="predicted"/>
<dbReference type="GO" id="GO:0005794">
    <property type="term" value="C:Golgi apparatus"/>
    <property type="evidence" value="ECO:0007669"/>
    <property type="project" value="TreeGrafter"/>
</dbReference>
<accession>A0AAE1XF16</accession>
<feature type="transmembrane region" description="Helical" evidence="2">
    <location>
        <begin position="81"/>
        <end position="102"/>
    </location>
</feature>
<feature type="compositionally biased region" description="Low complexity" evidence="1">
    <location>
        <begin position="28"/>
        <end position="42"/>
    </location>
</feature>
<feature type="region of interest" description="Disordered" evidence="1">
    <location>
        <begin position="17"/>
        <end position="42"/>
    </location>
</feature>
<organism evidence="3 4">
    <name type="scientific">Sesamum angolense</name>
    <dbReference type="NCBI Taxonomy" id="2727404"/>
    <lineage>
        <taxon>Eukaryota</taxon>
        <taxon>Viridiplantae</taxon>
        <taxon>Streptophyta</taxon>
        <taxon>Embryophyta</taxon>
        <taxon>Tracheophyta</taxon>
        <taxon>Spermatophyta</taxon>
        <taxon>Magnoliopsida</taxon>
        <taxon>eudicotyledons</taxon>
        <taxon>Gunneridae</taxon>
        <taxon>Pentapetalae</taxon>
        <taxon>asterids</taxon>
        <taxon>lamiids</taxon>
        <taxon>Lamiales</taxon>
        <taxon>Pedaliaceae</taxon>
        <taxon>Sesamum</taxon>
    </lineage>
</organism>
<keyword evidence="2" id="KW-0472">Membrane</keyword>
<comment type="caution">
    <text evidence="3">The sequence shown here is derived from an EMBL/GenBank/DDBJ whole genome shotgun (WGS) entry which is preliminary data.</text>
</comment>
<sequence>MGAREDRELERLIPLSIGGVSNGDDVASKSSFPSDSPNASASANFKKEHLPVELHELKQKKKRLISGAFRIAVRGWAWKKFMTGCVILFPLIITFYITWWFIHFVDRIFSPIYDHLGINIFGLGFVTSFIFIFLVGVFMSSWVGTSLLALGEWFIIKMPLMSYIYAASKQISAAISPGNSNLLTKNYTCFRLRGALLCLCPTNHLYLGDILLINSKDILRPNLSVREGIEIVISGGMSIPKLLTTIDPEFNL</sequence>
<evidence type="ECO:0000256" key="1">
    <source>
        <dbReference type="SAM" id="MobiDB-lite"/>
    </source>
</evidence>
<keyword evidence="4" id="KW-1185">Reference proteome</keyword>
<feature type="transmembrane region" description="Helical" evidence="2">
    <location>
        <begin position="122"/>
        <end position="155"/>
    </location>
</feature>
<dbReference type="InterPro" id="IPR007462">
    <property type="entry name" value="COV1-like"/>
</dbReference>
<evidence type="ECO:0000256" key="2">
    <source>
        <dbReference type="SAM" id="Phobius"/>
    </source>
</evidence>
<dbReference type="Proteomes" id="UP001289374">
    <property type="component" value="Unassembled WGS sequence"/>
</dbReference>
<keyword evidence="2" id="KW-0812">Transmembrane</keyword>
<reference evidence="3" key="1">
    <citation type="submission" date="2020-06" db="EMBL/GenBank/DDBJ databases">
        <authorList>
            <person name="Li T."/>
            <person name="Hu X."/>
            <person name="Zhang T."/>
            <person name="Song X."/>
            <person name="Zhang H."/>
            <person name="Dai N."/>
            <person name="Sheng W."/>
            <person name="Hou X."/>
            <person name="Wei L."/>
        </authorList>
    </citation>
    <scope>NUCLEOTIDE SEQUENCE</scope>
    <source>
        <strain evidence="3">K16</strain>
        <tissue evidence="3">Leaf</tissue>
    </source>
</reference>
<dbReference type="EMBL" id="JACGWL010000001">
    <property type="protein sequence ID" value="KAK4410248.1"/>
    <property type="molecule type" value="Genomic_DNA"/>
</dbReference>
<evidence type="ECO:0000313" key="3">
    <source>
        <dbReference type="EMBL" id="KAK4410248.1"/>
    </source>
</evidence>
<evidence type="ECO:0000313" key="4">
    <source>
        <dbReference type="Proteomes" id="UP001289374"/>
    </source>
</evidence>
<reference evidence="3" key="2">
    <citation type="journal article" date="2024" name="Plant">
        <title>Genomic evolution and insights into agronomic trait innovations of Sesamum species.</title>
        <authorList>
            <person name="Miao H."/>
            <person name="Wang L."/>
            <person name="Qu L."/>
            <person name="Liu H."/>
            <person name="Sun Y."/>
            <person name="Le M."/>
            <person name="Wang Q."/>
            <person name="Wei S."/>
            <person name="Zheng Y."/>
            <person name="Lin W."/>
            <person name="Duan Y."/>
            <person name="Cao H."/>
            <person name="Xiong S."/>
            <person name="Wang X."/>
            <person name="Wei L."/>
            <person name="Li C."/>
            <person name="Ma Q."/>
            <person name="Ju M."/>
            <person name="Zhao R."/>
            <person name="Li G."/>
            <person name="Mu C."/>
            <person name="Tian Q."/>
            <person name="Mei H."/>
            <person name="Zhang T."/>
            <person name="Gao T."/>
            <person name="Zhang H."/>
        </authorList>
    </citation>
    <scope>NUCLEOTIDE SEQUENCE</scope>
    <source>
        <strain evidence="3">K16</strain>
    </source>
</reference>
<protein>
    <submittedName>
        <fullName evidence="3">Protein LIKE COV 3</fullName>
    </submittedName>
</protein>
<dbReference type="AlphaFoldDB" id="A0AAE1XF16"/>